<evidence type="ECO:0000313" key="1">
    <source>
        <dbReference type="EMBL" id="GEO11168.1"/>
    </source>
</evidence>
<reference evidence="1 2" key="1">
    <citation type="submission" date="2019-07" db="EMBL/GenBank/DDBJ databases">
        <title>Whole genome shotgun sequence of Segetibacter aerophilus NBRC 106135.</title>
        <authorList>
            <person name="Hosoyama A."/>
            <person name="Uohara A."/>
            <person name="Ohji S."/>
            <person name="Ichikawa N."/>
        </authorList>
    </citation>
    <scope>NUCLEOTIDE SEQUENCE [LARGE SCALE GENOMIC DNA]</scope>
    <source>
        <strain evidence="1 2">NBRC 106135</strain>
    </source>
</reference>
<dbReference type="Gene3D" id="3.20.20.80">
    <property type="entry name" value="Glycosidases"/>
    <property type="match status" value="1"/>
</dbReference>
<accession>A0A512BGS7</accession>
<dbReference type="AlphaFoldDB" id="A0A512BGS7"/>
<protein>
    <submittedName>
        <fullName evidence="1">Uncharacterized protein</fullName>
    </submittedName>
</protein>
<dbReference type="RefSeq" id="WP_147205280.1">
    <property type="nucleotide sequence ID" value="NZ_BJYT01000017.1"/>
</dbReference>
<dbReference type="SUPFAM" id="SSF51445">
    <property type="entry name" value="(Trans)glycosidases"/>
    <property type="match status" value="1"/>
</dbReference>
<dbReference type="EMBL" id="BJYT01000017">
    <property type="protein sequence ID" value="GEO11168.1"/>
    <property type="molecule type" value="Genomic_DNA"/>
</dbReference>
<dbReference type="InterPro" id="IPR017853">
    <property type="entry name" value="GH"/>
</dbReference>
<sequence length="100" mass="11408">MIAKLMGRLYGSDDLFPDRMPNSCHPFQSINFITIHDGFSLYDLVAYNTKHNKANGHDNTYGSDSNFSWNCGVEGDDNVPENVMKLRKSKLKFCNHPFAF</sequence>
<organism evidence="1 2">
    <name type="scientific">Segetibacter aerophilus</name>
    <dbReference type="NCBI Taxonomy" id="670293"/>
    <lineage>
        <taxon>Bacteria</taxon>
        <taxon>Pseudomonadati</taxon>
        <taxon>Bacteroidota</taxon>
        <taxon>Chitinophagia</taxon>
        <taxon>Chitinophagales</taxon>
        <taxon>Chitinophagaceae</taxon>
        <taxon>Segetibacter</taxon>
    </lineage>
</organism>
<dbReference type="OrthoDB" id="9761875at2"/>
<gene>
    <name evidence="1" type="ORF">SAE01_36640</name>
</gene>
<proteinExistence type="predicted"/>
<comment type="caution">
    <text evidence="1">The sequence shown here is derived from an EMBL/GenBank/DDBJ whole genome shotgun (WGS) entry which is preliminary data.</text>
</comment>
<dbReference type="PANTHER" id="PTHR43002">
    <property type="entry name" value="GLYCOGEN DEBRANCHING ENZYME"/>
    <property type="match status" value="1"/>
</dbReference>
<keyword evidence="2" id="KW-1185">Reference proteome</keyword>
<evidence type="ECO:0000313" key="2">
    <source>
        <dbReference type="Proteomes" id="UP000321513"/>
    </source>
</evidence>
<dbReference type="Proteomes" id="UP000321513">
    <property type="component" value="Unassembled WGS sequence"/>
</dbReference>
<name>A0A512BGS7_9BACT</name>